<accession>A0A6J6VEA1</accession>
<evidence type="ECO:0000313" key="4">
    <source>
        <dbReference type="EMBL" id="CAB4769986.1"/>
    </source>
</evidence>
<feature type="transmembrane region" description="Helical" evidence="2">
    <location>
        <begin position="135"/>
        <end position="156"/>
    </location>
</feature>
<feature type="domain" description="DUF4234" evidence="3">
    <location>
        <begin position="60"/>
        <end position="163"/>
    </location>
</feature>
<gene>
    <name evidence="4" type="ORF">UFOPK2761_03333</name>
</gene>
<proteinExistence type="predicted"/>
<feature type="region of interest" description="Disordered" evidence="1">
    <location>
        <begin position="1"/>
        <end position="34"/>
    </location>
</feature>
<feature type="transmembrane region" description="Helical" evidence="2">
    <location>
        <begin position="64"/>
        <end position="82"/>
    </location>
</feature>
<reference evidence="4" key="1">
    <citation type="submission" date="2020-05" db="EMBL/GenBank/DDBJ databases">
        <authorList>
            <person name="Chiriac C."/>
            <person name="Salcher M."/>
            <person name="Ghai R."/>
            <person name="Kavagutti S V."/>
        </authorList>
    </citation>
    <scope>NUCLEOTIDE SEQUENCE</scope>
</reference>
<dbReference type="Pfam" id="PF14018">
    <property type="entry name" value="DUF4234"/>
    <property type="match status" value="1"/>
</dbReference>
<keyword evidence="2" id="KW-0472">Membrane</keyword>
<sequence>MSDQYPPPPPPPSEPTASTPPPPPAPGLGETAAQPPAPAYAAAPPVMPGQVGAGPIGEVRSTGVAILLYIVTFGIYGIYYWYKVHEEMKRHSGQGIGGVVALVLALFIGIVMPYLTSAEVGGLYKRRGQKEPVSGATGLWYFPGIFILVGPIIWFVKTNGALNDYWKSLGAQG</sequence>
<protein>
    <submittedName>
        <fullName evidence="4">Unannotated protein</fullName>
    </submittedName>
</protein>
<dbReference type="InterPro" id="IPR025328">
    <property type="entry name" value="DUF4234"/>
</dbReference>
<name>A0A6J6VEA1_9ZZZZ</name>
<feature type="transmembrane region" description="Helical" evidence="2">
    <location>
        <begin position="94"/>
        <end position="115"/>
    </location>
</feature>
<dbReference type="AlphaFoldDB" id="A0A6J6VEA1"/>
<evidence type="ECO:0000256" key="2">
    <source>
        <dbReference type="SAM" id="Phobius"/>
    </source>
</evidence>
<organism evidence="4">
    <name type="scientific">freshwater metagenome</name>
    <dbReference type="NCBI Taxonomy" id="449393"/>
    <lineage>
        <taxon>unclassified sequences</taxon>
        <taxon>metagenomes</taxon>
        <taxon>ecological metagenomes</taxon>
    </lineage>
</organism>
<keyword evidence="2" id="KW-0812">Transmembrane</keyword>
<keyword evidence="2" id="KW-1133">Transmembrane helix</keyword>
<feature type="compositionally biased region" description="Pro residues" evidence="1">
    <location>
        <begin position="1"/>
        <end position="26"/>
    </location>
</feature>
<evidence type="ECO:0000256" key="1">
    <source>
        <dbReference type="SAM" id="MobiDB-lite"/>
    </source>
</evidence>
<evidence type="ECO:0000259" key="3">
    <source>
        <dbReference type="Pfam" id="PF14018"/>
    </source>
</evidence>
<dbReference type="EMBL" id="CAEZYQ010000045">
    <property type="protein sequence ID" value="CAB4769986.1"/>
    <property type="molecule type" value="Genomic_DNA"/>
</dbReference>